<proteinExistence type="predicted"/>
<dbReference type="Proteomes" id="UP000492821">
    <property type="component" value="Unassembled WGS sequence"/>
</dbReference>
<organism evidence="1 2">
    <name type="scientific">Panagrellus redivivus</name>
    <name type="common">Microworm</name>
    <dbReference type="NCBI Taxonomy" id="6233"/>
    <lineage>
        <taxon>Eukaryota</taxon>
        <taxon>Metazoa</taxon>
        <taxon>Ecdysozoa</taxon>
        <taxon>Nematoda</taxon>
        <taxon>Chromadorea</taxon>
        <taxon>Rhabditida</taxon>
        <taxon>Tylenchina</taxon>
        <taxon>Panagrolaimomorpha</taxon>
        <taxon>Panagrolaimoidea</taxon>
        <taxon>Panagrolaimidae</taxon>
        <taxon>Panagrellus</taxon>
    </lineage>
</organism>
<reference evidence="1" key="1">
    <citation type="journal article" date="2013" name="Genetics">
        <title>The draft genome and transcriptome of Panagrellus redivivus are shaped by the harsh demands of a free-living lifestyle.</title>
        <authorList>
            <person name="Srinivasan J."/>
            <person name="Dillman A.R."/>
            <person name="Macchietto M.G."/>
            <person name="Heikkinen L."/>
            <person name="Lakso M."/>
            <person name="Fracchia K.M."/>
            <person name="Antoshechkin I."/>
            <person name="Mortazavi A."/>
            <person name="Wong G."/>
            <person name="Sternberg P.W."/>
        </authorList>
    </citation>
    <scope>NUCLEOTIDE SEQUENCE [LARGE SCALE GENOMIC DNA]</scope>
    <source>
        <strain evidence="1">MT8872</strain>
    </source>
</reference>
<dbReference type="WBParaSite" id="Pan_g15511.t1">
    <property type="protein sequence ID" value="Pan_g15511.t1"/>
    <property type="gene ID" value="Pan_g15511"/>
</dbReference>
<sequence>MSVSGMLLEPFYPTQMAFKPRTSKFLQASDFEVSPSPGLRSFFKPRTSKFLQASDFEVSPSLGLRCFFKPRTSSPDGLQAPDFESRFLQVVSCNFWPTTFD</sequence>
<protein>
    <submittedName>
        <fullName evidence="2">Ovule protein</fullName>
    </submittedName>
</protein>
<accession>A0A7E4V2Q0</accession>
<keyword evidence="1" id="KW-1185">Reference proteome</keyword>
<evidence type="ECO:0000313" key="1">
    <source>
        <dbReference type="Proteomes" id="UP000492821"/>
    </source>
</evidence>
<reference evidence="2" key="2">
    <citation type="submission" date="2020-10" db="UniProtKB">
        <authorList>
            <consortium name="WormBaseParasite"/>
        </authorList>
    </citation>
    <scope>IDENTIFICATION</scope>
</reference>
<name>A0A7E4V2Q0_PANRE</name>
<evidence type="ECO:0000313" key="2">
    <source>
        <dbReference type="WBParaSite" id="Pan_g15511.t1"/>
    </source>
</evidence>
<dbReference type="AlphaFoldDB" id="A0A7E4V2Q0"/>